<accession>A0A831PRR7</accession>
<gene>
    <name evidence="1" type="ORF">ENN90_15675</name>
</gene>
<feature type="non-terminal residue" evidence="1">
    <location>
        <position position="98"/>
    </location>
</feature>
<reference evidence="1" key="1">
    <citation type="journal article" date="2020" name="mSystems">
        <title>Genome- and Community-Level Interaction Insights into Carbon Utilization and Element Cycling Functions of Hydrothermarchaeota in Hydrothermal Sediment.</title>
        <authorList>
            <person name="Zhou Z."/>
            <person name="Liu Y."/>
            <person name="Xu W."/>
            <person name="Pan J."/>
            <person name="Luo Z.H."/>
            <person name="Li M."/>
        </authorList>
    </citation>
    <scope>NUCLEOTIDE SEQUENCE [LARGE SCALE GENOMIC DNA]</scope>
    <source>
        <strain evidence="1">SpSt-1217</strain>
    </source>
</reference>
<dbReference type="Proteomes" id="UP000886047">
    <property type="component" value="Unassembled WGS sequence"/>
</dbReference>
<protein>
    <submittedName>
        <fullName evidence="1">Uncharacterized protein</fullName>
    </submittedName>
</protein>
<sequence length="98" mass="10970">MKSVKPKNMYSETTSSAVTFVKLIKSNHVIFPDKFLLLQILRGAAAGFEADISNTLKEILKIGWYSLLVVAVAIEVDIEIIRSLKLHILSISERRIGQ</sequence>
<evidence type="ECO:0000313" key="1">
    <source>
        <dbReference type="EMBL" id="HDR53033.1"/>
    </source>
</evidence>
<dbReference type="EMBL" id="DSDK01000879">
    <property type="protein sequence ID" value="HDR53033.1"/>
    <property type="molecule type" value="Genomic_DNA"/>
</dbReference>
<comment type="caution">
    <text evidence="1">The sequence shown here is derived from an EMBL/GenBank/DDBJ whole genome shotgun (WGS) entry which is preliminary data.</text>
</comment>
<name>A0A831PRR7_9BACT</name>
<proteinExistence type="predicted"/>
<organism evidence="1">
    <name type="scientific">Mariniphaga anaerophila</name>
    <dbReference type="NCBI Taxonomy" id="1484053"/>
    <lineage>
        <taxon>Bacteria</taxon>
        <taxon>Pseudomonadati</taxon>
        <taxon>Bacteroidota</taxon>
        <taxon>Bacteroidia</taxon>
        <taxon>Marinilabiliales</taxon>
        <taxon>Prolixibacteraceae</taxon>
        <taxon>Mariniphaga</taxon>
    </lineage>
</organism>
<dbReference type="AlphaFoldDB" id="A0A831PRR7"/>